<dbReference type="OrthoDB" id="363015at2"/>
<dbReference type="EMBL" id="CEKZ01000003">
    <property type="protein sequence ID" value="CEQ02941.1"/>
    <property type="molecule type" value="Genomic_DNA"/>
</dbReference>
<sequence>MSYLLKIEQFERSYDIGVFKSEESIYKFIESIPFVKKEVFTDNYINYFINFKDIPDYYEVNYNNYIYIISKFSFIPDEGEIYFNWREIHLWDEKESTKETFIEGETMVDAYSFSNNEVKSYIEKREELYKETKKYYESKGLKIRRNALGSEDGEYVEVLNDSILYLLDPRAVEIWEESKDIEEFIDKYKKYEY</sequence>
<evidence type="ECO:0000313" key="1">
    <source>
        <dbReference type="EMBL" id="CEQ02941.1"/>
    </source>
</evidence>
<accession>A0A0C7QHS3</accession>
<evidence type="ECO:0000313" key="2">
    <source>
        <dbReference type="Proteomes" id="UP000049127"/>
    </source>
</evidence>
<organism evidence="1 2">
    <name type="scientific">Paraclostridium sordellii</name>
    <name type="common">Clostridium sordellii</name>
    <dbReference type="NCBI Taxonomy" id="1505"/>
    <lineage>
        <taxon>Bacteria</taxon>
        <taxon>Bacillati</taxon>
        <taxon>Bacillota</taxon>
        <taxon>Clostridia</taxon>
        <taxon>Peptostreptococcales</taxon>
        <taxon>Peptostreptococcaceae</taxon>
        <taxon>Paraclostridium</taxon>
    </lineage>
</organism>
<dbReference type="AlphaFoldDB" id="A0A0C7QHS3"/>
<dbReference type="Proteomes" id="UP000049127">
    <property type="component" value="Unassembled WGS sequence"/>
</dbReference>
<dbReference type="RefSeq" id="WP_055341481.1">
    <property type="nucleotide sequence ID" value="NZ_CEKZ01000003.1"/>
</dbReference>
<gene>
    <name evidence="1" type="ORF">R28058_06741</name>
</gene>
<protein>
    <submittedName>
        <fullName evidence="1">Uncharacterized protein</fullName>
    </submittedName>
</protein>
<reference evidence="1 2" key="1">
    <citation type="submission" date="2015-01" db="EMBL/GenBank/DDBJ databases">
        <authorList>
            <person name="Aslett A.Martin."/>
            <person name="De Silva Nishadi"/>
        </authorList>
    </citation>
    <scope>NUCLEOTIDE SEQUENCE [LARGE SCALE GENOMIC DNA]</scope>
    <source>
        <strain evidence="1 2">R28058</strain>
    </source>
</reference>
<proteinExistence type="predicted"/>
<name>A0A0C7QHS3_PARSO</name>